<dbReference type="KEGG" id="sro:Sros_6207"/>
<organism evidence="2 3">
    <name type="scientific">Streptosporangium roseum (strain ATCC 12428 / DSM 43021 / JCM 3005 / KCTC 9067 / NCIMB 10171 / NRRL 2505 / NI 9100)</name>
    <dbReference type="NCBI Taxonomy" id="479432"/>
    <lineage>
        <taxon>Bacteria</taxon>
        <taxon>Bacillati</taxon>
        <taxon>Actinomycetota</taxon>
        <taxon>Actinomycetes</taxon>
        <taxon>Streptosporangiales</taxon>
        <taxon>Streptosporangiaceae</taxon>
        <taxon>Streptosporangium</taxon>
    </lineage>
</organism>
<evidence type="ECO:0000256" key="1">
    <source>
        <dbReference type="SAM" id="MobiDB-lite"/>
    </source>
</evidence>
<evidence type="ECO:0000313" key="2">
    <source>
        <dbReference type="EMBL" id="ACZ88936.1"/>
    </source>
</evidence>
<evidence type="ECO:0008006" key="4">
    <source>
        <dbReference type="Google" id="ProtNLM"/>
    </source>
</evidence>
<evidence type="ECO:0000313" key="3">
    <source>
        <dbReference type="Proteomes" id="UP000002029"/>
    </source>
</evidence>
<dbReference type="HOGENOM" id="CLU_1260830_0_0_11"/>
<dbReference type="eggNOG" id="ENOG50333DI">
    <property type="taxonomic scope" value="Bacteria"/>
</dbReference>
<dbReference type="PROSITE" id="PS51257">
    <property type="entry name" value="PROKAR_LIPOPROTEIN"/>
    <property type="match status" value="1"/>
</dbReference>
<dbReference type="EMBL" id="CP001814">
    <property type="protein sequence ID" value="ACZ88936.1"/>
    <property type="molecule type" value="Genomic_DNA"/>
</dbReference>
<sequence length="199" mass="20495">MRQSGRVARHVLPILLGLAVLSGCGSEGTLSQAALDQARAQGVAPDLIYVVDLPGYELAEQSVGGVGGEGFGAFYVSPEGGQVELRTDRGTFSDALCADTPVKDAEPAAAVRCERDEVGWYRVAGDHHEYTVVSGDHYIRLNGRVGEADRAALKAAVAGARHVTGEGSGTPLPSRTPVERGDLPTNGDSAPDNDAGAGG</sequence>
<dbReference type="AlphaFoldDB" id="D2AX08"/>
<dbReference type="Proteomes" id="UP000002029">
    <property type="component" value="Chromosome"/>
</dbReference>
<gene>
    <name evidence="2" type="ordered locus">Sros_6207</name>
</gene>
<feature type="region of interest" description="Disordered" evidence="1">
    <location>
        <begin position="159"/>
        <end position="199"/>
    </location>
</feature>
<accession>D2AX08</accession>
<protein>
    <recommendedName>
        <fullName evidence="4">DUF4367 domain-containing protein</fullName>
    </recommendedName>
</protein>
<proteinExistence type="predicted"/>
<name>D2AX08_STRRD</name>
<reference evidence="2 3" key="1">
    <citation type="journal article" date="2010" name="Stand. Genomic Sci.">
        <title>Complete genome sequence of Streptosporangium roseum type strain (NI 9100).</title>
        <authorList>
            <person name="Nolan M."/>
            <person name="Sikorski J."/>
            <person name="Jando M."/>
            <person name="Lucas S."/>
            <person name="Lapidus A."/>
            <person name="Glavina Del Rio T."/>
            <person name="Chen F."/>
            <person name="Tice H."/>
            <person name="Pitluck S."/>
            <person name="Cheng J.F."/>
            <person name="Chertkov O."/>
            <person name="Sims D."/>
            <person name="Meincke L."/>
            <person name="Brettin T."/>
            <person name="Han C."/>
            <person name="Detter J.C."/>
            <person name="Bruce D."/>
            <person name="Goodwin L."/>
            <person name="Land M."/>
            <person name="Hauser L."/>
            <person name="Chang Y.J."/>
            <person name="Jeffries C.D."/>
            <person name="Ivanova N."/>
            <person name="Mavromatis K."/>
            <person name="Mikhailova N."/>
            <person name="Chen A."/>
            <person name="Palaniappan K."/>
            <person name="Chain P."/>
            <person name="Rohde M."/>
            <person name="Goker M."/>
            <person name="Bristow J."/>
            <person name="Eisen J.A."/>
            <person name="Markowitz V."/>
            <person name="Hugenholtz P."/>
            <person name="Kyrpides N.C."/>
            <person name="Klenk H.P."/>
        </authorList>
    </citation>
    <scope>NUCLEOTIDE SEQUENCE [LARGE SCALE GENOMIC DNA]</scope>
    <source>
        <strain evidence="3">ATCC 12428 / DSM 43021 / JCM 3005 / NI 9100</strain>
    </source>
</reference>
<keyword evidence="3" id="KW-1185">Reference proteome</keyword>